<dbReference type="Pfam" id="PF13537">
    <property type="entry name" value="GATase_7"/>
    <property type="match status" value="1"/>
</dbReference>
<dbReference type="AlphaFoldDB" id="A0A7M2Z2L6"/>
<reference evidence="12 13" key="1">
    <citation type="submission" date="2018-07" db="EMBL/GenBank/DDBJ databases">
        <title>High-quality-draft genome sequence of Gaiella occulta.</title>
        <authorList>
            <person name="Severino R."/>
            <person name="Froufe H.J.C."/>
            <person name="Rainey F.A."/>
            <person name="Barroso C."/>
            <person name="Albuquerque L."/>
            <person name="Lobo-Da-Cunha A."/>
            <person name="Da Costa M.S."/>
            <person name="Egas C."/>
        </authorList>
    </citation>
    <scope>NUCLEOTIDE SEQUENCE [LARGE SCALE GENOMIC DNA]</scope>
    <source>
        <strain evidence="12 13">F2-233</strain>
    </source>
</reference>
<evidence type="ECO:0000256" key="5">
    <source>
        <dbReference type="ARBA" id="ARBA00022840"/>
    </source>
</evidence>
<keyword evidence="9" id="KW-0028">Amino-acid biosynthesis</keyword>
<feature type="binding site" evidence="10">
    <location>
        <position position="100"/>
    </location>
    <ligand>
        <name>L-glutamine</name>
        <dbReference type="ChEBI" id="CHEBI:58359"/>
    </ligand>
</feature>
<dbReference type="GO" id="GO:0006529">
    <property type="term" value="P:asparagine biosynthetic process"/>
    <property type="evidence" value="ECO:0007669"/>
    <property type="project" value="UniProtKB-KW"/>
</dbReference>
<reference evidence="13" key="2">
    <citation type="journal article" date="2019" name="MicrobiologyOpen">
        <title>High-quality draft genome sequence of Gaiella occulta isolated from a 150 meter deep mineral water borehole and comparison with the genome sequences of other deep-branching lineages of the phylum Actinobacteria.</title>
        <authorList>
            <person name="Severino R."/>
            <person name="Froufe H.J.C."/>
            <person name="Barroso C."/>
            <person name="Albuquerque L."/>
            <person name="Lobo-da-Cunha A."/>
            <person name="da Costa M.S."/>
            <person name="Egas C."/>
        </authorList>
    </citation>
    <scope>NUCLEOTIDE SEQUENCE [LARGE SCALE GENOMIC DNA]</scope>
    <source>
        <strain evidence="13">F2-233</strain>
    </source>
</reference>
<dbReference type="Gene3D" id="3.40.50.620">
    <property type="entry name" value="HUPs"/>
    <property type="match status" value="2"/>
</dbReference>
<dbReference type="NCBIfam" id="TIGR01536">
    <property type="entry name" value="asn_synth_AEB"/>
    <property type="match status" value="1"/>
</dbReference>
<dbReference type="InterPro" id="IPR029055">
    <property type="entry name" value="Ntn_hydrolases_N"/>
</dbReference>
<dbReference type="PANTHER" id="PTHR43284:SF1">
    <property type="entry name" value="ASPARAGINE SYNTHETASE"/>
    <property type="match status" value="1"/>
</dbReference>
<dbReference type="GO" id="GO:0004066">
    <property type="term" value="F:asparagine synthase (glutamine-hydrolyzing) activity"/>
    <property type="evidence" value="ECO:0007669"/>
    <property type="project" value="UniProtKB-EC"/>
</dbReference>
<dbReference type="PIRSF" id="PIRSF001589">
    <property type="entry name" value="Asn_synthetase_glu-h"/>
    <property type="match status" value="1"/>
</dbReference>
<protein>
    <recommendedName>
        <fullName evidence="3">asparagine synthase (glutamine-hydrolyzing)</fullName>
        <ecNumber evidence="3">6.3.5.4</ecNumber>
    </recommendedName>
</protein>
<evidence type="ECO:0000313" key="12">
    <source>
        <dbReference type="EMBL" id="RDI76252.1"/>
    </source>
</evidence>
<proteinExistence type="inferred from homology"/>
<dbReference type="CDD" id="cd01991">
    <property type="entry name" value="Asn_synthase_B_C"/>
    <property type="match status" value="1"/>
</dbReference>
<evidence type="ECO:0000259" key="11">
    <source>
        <dbReference type="PROSITE" id="PS51278"/>
    </source>
</evidence>
<name>A0A7M2Z2L6_9ACTN</name>
<evidence type="ECO:0000256" key="9">
    <source>
        <dbReference type="PIRSR" id="PIRSR001589-1"/>
    </source>
</evidence>
<comment type="caution">
    <text evidence="12">The sequence shown here is derived from an EMBL/GenBank/DDBJ whole genome shotgun (WGS) entry which is preliminary data.</text>
</comment>
<comment type="similarity">
    <text evidence="2">Belongs to the asparagine synthetase family.</text>
</comment>
<evidence type="ECO:0000256" key="4">
    <source>
        <dbReference type="ARBA" id="ARBA00022741"/>
    </source>
</evidence>
<feature type="binding site" evidence="10">
    <location>
        <position position="289"/>
    </location>
    <ligand>
        <name>ATP</name>
        <dbReference type="ChEBI" id="CHEBI:30616"/>
    </ligand>
</feature>
<dbReference type="InterPro" id="IPR014729">
    <property type="entry name" value="Rossmann-like_a/b/a_fold"/>
</dbReference>
<dbReference type="GO" id="GO:0005524">
    <property type="term" value="F:ATP binding"/>
    <property type="evidence" value="ECO:0007669"/>
    <property type="project" value="UniProtKB-KW"/>
</dbReference>
<keyword evidence="4 10" id="KW-0547">Nucleotide-binding</keyword>
<dbReference type="GO" id="GO:0005829">
    <property type="term" value="C:cytosol"/>
    <property type="evidence" value="ECO:0007669"/>
    <property type="project" value="TreeGrafter"/>
</dbReference>
<dbReference type="PROSITE" id="PS51278">
    <property type="entry name" value="GATASE_TYPE_2"/>
    <property type="match status" value="1"/>
</dbReference>
<dbReference type="InterPro" id="IPR017932">
    <property type="entry name" value="GATase_2_dom"/>
</dbReference>
<keyword evidence="13" id="KW-1185">Reference proteome</keyword>
<evidence type="ECO:0000256" key="1">
    <source>
        <dbReference type="ARBA" id="ARBA00005187"/>
    </source>
</evidence>
<dbReference type="EC" id="6.3.5.4" evidence="3"/>
<dbReference type="OrthoDB" id="9763290at2"/>
<dbReference type="InterPro" id="IPR051786">
    <property type="entry name" value="ASN_synthetase/amidase"/>
</dbReference>
<dbReference type="RefSeq" id="WP_114795075.1">
    <property type="nucleotide sequence ID" value="NZ_QQZY01000001.1"/>
</dbReference>
<organism evidence="12 13">
    <name type="scientific">Gaiella occulta</name>
    <dbReference type="NCBI Taxonomy" id="1002870"/>
    <lineage>
        <taxon>Bacteria</taxon>
        <taxon>Bacillati</taxon>
        <taxon>Actinomycetota</taxon>
        <taxon>Thermoleophilia</taxon>
        <taxon>Gaiellales</taxon>
        <taxon>Gaiellaceae</taxon>
        <taxon>Gaiella</taxon>
    </lineage>
</organism>
<evidence type="ECO:0000256" key="2">
    <source>
        <dbReference type="ARBA" id="ARBA00005752"/>
    </source>
</evidence>
<dbReference type="CDD" id="cd00712">
    <property type="entry name" value="AsnB"/>
    <property type="match status" value="1"/>
</dbReference>
<feature type="domain" description="Glutamine amidotransferase type-2" evidence="11">
    <location>
        <begin position="2"/>
        <end position="213"/>
    </location>
</feature>
<gene>
    <name evidence="12" type="ORF">Gocc_0671</name>
</gene>
<keyword evidence="7 9" id="KW-0315">Glutamine amidotransferase</keyword>
<dbReference type="PANTHER" id="PTHR43284">
    <property type="entry name" value="ASPARAGINE SYNTHETASE (GLUTAMINE-HYDROLYZING)"/>
    <property type="match status" value="1"/>
</dbReference>
<dbReference type="SUPFAM" id="SSF56235">
    <property type="entry name" value="N-terminal nucleophile aminohydrolases (Ntn hydrolases)"/>
    <property type="match status" value="1"/>
</dbReference>
<evidence type="ECO:0000256" key="8">
    <source>
        <dbReference type="ARBA" id="ARBA00048741"/>
    </source>
</evidence>
<dbReference type="Proteomes" id="UP000254134">
    <property type="component" value="Unassembled WGS sequence"/>
</dbReference>
<evidence type="ECO:0000256" key="6">
    <source>
        <dbReference type="ARBA" id="ARBA00022888"/>
    </source>
</evidence>
<keyword evidence="5 10" id="KW-0067">ATP-binding</keyword>
<dbReference type="EMBL" id="QQZY01000001">
    <property type="protein sequence ID" value="RDI76252.1"/>
    <property type="molecule type" value="Genomic_DNA"/>
</dbReference>
<dbReference type="SUPFAM" id="SSF52402">
    <property type="entry name" value="Adenine nucleotide alpha hydrolases-like"/>
    <property type="match status" value="1"/>
</dbReference>
<dbReference type="Pfam" id="PF00733">
    <property type="entry name" value="Asn_synthase"/>
    <property type="match status" value="1"/>
</dbReference>
<dbReference type="Gene3D" id="3.60.20.10">
    <property type="entry name" value="Glutamine Phosphoribosylpyrophosphate, subunit 1, domain 1"/>
    <property type="match status" value="1"/>
</dbReference>
<comment type="catalytic activity">
    <reaction evidence="8">
        <text>L-aspartate + L-glutamine + ATP + H2O = L-asparagine + L-glutamate + AMP + diphosphate + H(+)</text>
        <dbReference type="Rhea" id="RHEA:12228"/>
        <dbReference type="ChEBI" id="CHEBI:15377"/>
        <dbReference type="ChEBI" id="CHEBI:15378"/>
        <dbReference type="ChEBI" id="CHEBI:29985"/>
        <dbReference type="ChEBI" id="CHEBI:29991"/>
        <dbReference type="ChEBI" id="CHEBI:30616"/>
        <dbReference type="ChEBI" id="CHEBI:33019"/>
        <dbReference type="ChEBI" id="CHEBI:58048"/>
        <dbReference type="ChEBI" id="CHEBI:58359"/>
        <dbReference type="ChEBI" id="CHEBI:456215"/>
        <dbReference type="EC" id="6.3.5.4"/>
    </reaction>
</comment>
<keyword evidence="6 9" id="KW-0061">Asparagine biosynthesis</keyword>
<evidence type="ECO:0000256" key="10">
    <source>
        <dbReference type="PIRSR" id="PIRSR001589-2"/>
    </source>
</evidence>
<comment type="pathway">
    <text evidence="1">Amino-acid biosynthesis; L-asparagine biosynthesis; L-asparagine from L-aspartate (L-Gln route): step 1/1.</text>
</comment>
<feature type="active site" description="For GATase activity" evidence="9">
    <location>
        <position position="2"/>
    </location>
</feature>
<evidence type="ECO:0000256" key="3">
    <source>
        <dbReference type="ARBA" id="ARBA00012737"/>
    </source>
</evidence>
<dbReference type="InterPro" id="IPR001962">
    <property type="entry name" value="Asn_synthase"/>
</dbReference>
<accession>A0A7M2Z2L6</accession>
<evidence type="ECO:0000256" key="7">
    <source>
        <dbReference type="ARBA" id="ARBA00022962"/>
    </source>
</evidence>
<sequence length="638" mass="69266">MCGLAGVVLADREGRVERAWLEAMAAALAHRGPDGEAIWVAPGVGLASRRLAVIDPAGGGQPLANEDGSIVCVYNGEIYNFAGLRAELERAGHRFRSRTDGEVLCHLYEAEGDAMLARLRGMFAFALWDAQRGRLLLARDRFGVKPLYHARIPGGLAFASELKALQRLPGLGRDLDPVALSDYLTYLYVPAPRTILAAASKLEPGSLLGFQHGRLEQTRWWQPPPPGEGAPLTLEEAAAELRERLRETVRAHMVADVPVGAFLSGGLDSSTIVALMAEASPHPVKTFTVGFHNAGSYDERAAAKTVANHFDCHHHETTLGPAETSRLLPACAWQLDEPLGDATALASFALAREARRQVAVVLTGIGGDELFAGYRRYQAERLIRAAGPLGSPPLAHAVSLLMAHLPASGRSRAQDLVRLARKFLAETDAPLERRYLAWNAAFTASEKADLLTSPDGVDSLAWGERFFRAFPHGPFVARAQLVDLQTYLPHDPLAVADATTMAWGLEARVPLCDSELAGWALNLPLGARVRGLQGKVALRQAMAGLLPASILRRGKRGFSVPTDLWLRGPLADDVKSLLAPERLQPAGLFKPEAVARLLAEHASGRRDRSQHLWALLMFQAWYRLFSDTSAPDRLQELI</sequence>
<dbReference type="InterPro" id="IPR033738">
    <property type="entry name" value="AsnB_N"/>
</dbReference>
<dbReference type="InterPro" id="IPR006426">
    <property type="entry name" value="Asn_synth_AEB"/>
</dbReference>
<evidence type="ECO:0000313" key="13">
    <source>
        <dbReference type="Proteomes" id="UP000254134"/>
    </source>
</evidence>